<organism evidence="1">
    <name type="scientific">Oryza glumipatula</name>
    <dbReference type="NCBI Taxonomy" id="40148"/>
    <lineage>
        <taxon>Eukaryota</taxon>
        <taxon>Viridiplantae</taxon>
        <taxon>Streptophyta</taxon>
        <taxon>Embryophyta</taxon>
        <taxon>Tracheophyta</taxon>
        <taxon>Spermatophyta</taxon>
        <taxon>Magnoliopsida</taxon>
        <taxon>Liliopsida</taxon>
        <taxon>Poales</taxon>
        <taxon>Poaceae</taxon>
        <taxon>BOP clade</taxon>
        <taxon>Oryzoideae</taxon>
        <taxon>Oryzeae</taxon>
        <taxon>Oryzinae</taxon>
        <taxon>Oryza</taxon>
    </lineage>
</organism>
<evidence type="ECO:0000313" key="2">
    <source>
        <dbReference type="Proteomes" id="UP000026961"/>
    </source>
</evidence>
<dbReference type="Proteomes" id="UP000026961">
    <property type="component" value="Chromosome 9"/>
</dbReference>
<proteinExistence type="predicted"/>
<evidence type="ECO:0000313" key="1">
    <source>
        <dbReference type="EnsemblPlants" id="OGLUM09G07080.1"/>
    </source>
</evidence>
<reference evidence="1" key="1">
    <citation type="submission" date="2015-04" db="UniProtKB">
        <authorList>
            <consortium name="EnsemblPlants"/>
        </authorList>
    </citation>
    <scope>IDENTIFICATION</scope>
</reference>
<reference evidence="1" key="2">
    <citation type="submission" date="2018-05" db="EMBL/GenBank/DDBJ databases">
        <title>OgluRS3 (Oryza glumaepatula Reference Sequence Version 3).</title>
        <authorList>
            <person name="Zhang J."/>
            <person name="Kudrna D."/>
            <person name="Lee S."/>
            <person name="Talag J."/>
            <person name="Welchert J."/>
            <person name="Wing R.A."/>
        </authorList>
    </citation>
    <scope>NUCLEOTIDE SEQUENCE [LARGE SCALE GENOMIC DNA]</scope>
</reference>
<dbReference type="Gramene" id="OGLUM09G07080.1">
    <property type="protein sequence ID" value="OGLUM09G07080.1"/>
    <property type="gene ID" value="OGLUM09G07080"/>
</dbReference>
<dbReference type="EnsemblPlants" id="OGLUM09G07080.1">
    <property type="protein sequence ID" value="OGLUM09G07080.1"/>
    <property type="gene ID" value="OGLUM09G07080"/>
</dbReference>
<keyword evidence="2" id="KW-1185">Reference proteome</keyword>
<protein>
    <submittedName>
        <fullName evidence="1">Uncharacterized protein</fullName>
    </submittedName>
</protein>
<dbReference type="AlphaFoldDB" id="A0A0E0B1P8"/>
<sequence>MKFENVTRLKISSMALIISSRSRSTSTSPTPLWLLSETVFLSHSVNRHTGQLPCPFTQGGVATTCSPARNVSKHMDLYACLLSCSIAFLNSASVSPGSSCLGLGCYPAMVERPRCPPSGWPVMVQAILMLRRLGAVLRPIAPVRPAAAHLAGDRSCRRLAGREWIFAVLNKNGDGVYLGWDAKFQEQWTHDKATSET</sequence>
<name>A0A0E0B1P8_9ORYZ</name>
<dbReference type="HOGENOM" id="CLU_1386108_0_0_1"/>
<accession>A0A0E0B1P8</accession>